<dbReference type="OrthoDB" id="5296954at2"/>
<evidence type="ECO:0000256" key="1">
    <source>
        <dbReference type="SAM" id="SignalP"/>
    </source>
</evidence>
<dbReference type="EMBL" id="PDOB01000034">
    <property type="protein sequence ID" value="PIL38508.1"/>
    <property type="molecule type" value="Genomic_DNA"/>
</dbReference>
<dbReference type="Proteomes" id="UP000228593">
    <property type="component" value="Unassembled WGS sequence"/>
</dbReference>
<name>A0A2G8SYF2_9BURK</name>
<sequence length="179" mass="19777">MNLKHLAGAAVLATFATMLAACSGPRPEQYAAAQPRLDIQTYFNGTLDAHGMFQDRSGEVVKRFVVVMRCRWQGDTGTLDEDFTYSDGTRQKRVWTLTKTGPGTFTATAPDVIGVAHGVVSGNALRWKYVLAQPVGDKVYNVDMEDWMFLIDDKVMLNRTAMSKFGINLGSVTLSFSKR</sequence>
<dbReference type="Pfam" id="PF12915">
    <property type="entry name" value="DUF3833"/>
    <property type="match status" value="1"/>
</dbReference>
<protein>
    <recommendedName>
        <fullName evidence="4">DUF3833 domain-containing protein</fullName>
    </recommendedName>
</protein>
<dbReference type="RefSeq" id="WP_099917227.1">
    <property type="nucleotide sequence ID" value="NZ_BMHS01000006.1"/>
</dbReference>
<comment type="caution">
    <text evidence="2">The sequence shown here is derived from an EMBL/GenBank/DDBJ whole genome shotgun (WGS) entry which is preliminary data.</text>
</comment>
<keyword evidence="3" id="KW-1185">Reference proteome</keyword>
<dbReference type="InterPro" id="IPR024409">
    <property type="entry name" value="DUF3833"/>
</dbReference>
<evidence type="ECO:0008006" key="4">
    <source>
        <dbReference type="Google" id="ProtNLM"/>
    </source>
</evidence>
<feature type="signal peptide" evidence="1">
    <location>
        <begin position="1"/>
        <end position="20"/>
    </location>
</feature>
<gene>
    <name evidence="2" type="ORF">CR103_17460</name>
</gene>
<reference evidence="2 3" key="1">
    <citation type="submission" date="2017-10" db="EMBL/GenBank/DDBJ databases">
        <title>Massilia psychrophilum sp. nov., a novel purple-pigmented bacterium isolated from Tianshan glacier, Xinjiang Municipality, China.</title>
        <authorList>
            <person name="Wang H."/>
        </authorList>
    </citation>
    <scope>NUCLEOTIDE SEQUENCE [LARGE SCALE GENOMIC DNA]</scope>
    <source>
        <strain evidence="2 3">JCM 30813</strain>
    </source>
</reference>
<feature type="chain" id="PRO_5013856389" description="DUF3833 domain-containing protein" evidence="1">
    <location>
        <begin position="21"/>
        <end position="179"/>
    </location>
</feature>
<proteinExistence type="predicted"/>
<evidence type="ECO:0000313" key="2">
    <source>
        <dbReference type="EMBL" id="PIL38508.1"/>
    </source>
</evidence>
<accession>A0A2G8SYF2</accession>
<dbReference type="PROSITE" id="PS51257">
    <property type="entry name" value="PROKAR_LIPOPROTEIN"/>
    <property type="match status" value="1"/>
</dbReference>
<evidence type="ECO:0000313" key="3">
    <source>
        <dbReference type="Proteomes" id="UP000228593"/>
    </source>
</evidence>
<dbReference type="AlphaFoldDB" id="A0A2G8SYF2"/>
<organism evidence="2 3">
    <name type="scientific">Massilia psychrophila</name>
    <dbReference type="NCBI Taxonomy" id="1603353"/>
    <lineage>
        <taxon>Bacteria</taxon>
        <taxon>Pseudomonadati</taxon>
        <taxon>Pseudomonadota</taxon>
        <taxon>Betaproteobacteria</taxon>
        <taxon>Burkholderiales</taxon>
        <taxon>Oxalobacteraceae</taxon>
        <taxon>Telluria group</taxon>
        <taxon>Massilia</taxon>
    </lineage>
</organism>
<keyword evidence="1" id="KW-0732">Signal</keyword>